<feature type="binding site" evidence="15">
    <location>
        <position position="473"/>
    </location>
    <ligand>
        <name>Mg(2+)</name>
        <dbReference type="ChEBI" id="CHEBI:18420"/>
        <note>shared with alpha subunit</note>
    </ligand>
</feature>
<dbReference type="InterPro" id="IPR012340">
    <property type="entry name" value="NA-bd_OB-fold"/>
</dbReference>
<evidence type="ECO:0000256" key="5">
    <source>
        <dbReference type="ARBA" id="ARBA00022555"/>
    </source>
</evidence>
<keyword evidence="6 15" id="KW-0436">Ligase</keyword>
<dbReference type="GO" id="GO:0009328">
    <property type="term" value="C:phenylalanine-tRNA ligase complex"/>
    <property type="evidence" value="ECO:0007669"/>
    <property type="project" value="TreeGrafter"/>
</dbReference>
<keyword evidence="7 15" id="KW-0479">Metal-binding</keyword>
<keyword evidence="12 15" id="KW-0648">Protein biosynthesis</keyword>
<evidence type="ECO:0000256" key="3">
    <source>
        <dbReference type="ARBA" id="ARBA00011209"/>
    </source>
</evidence>
<dbReference type="CDD" id="cd02796">
    <property type="entry name" value="tRNA_bind_bactPheRS"/>
    <property type="match status" value="1"/>
</dbReference>
<keyword evidence="10 15" id="KW-0460">Magnesium</keyword>
<dbReference type="SMART" id="SM00896">
    <property type="entry name" value="FDX-ACB"/>
    <property type="match status" value="1"/>
</dbReference>
<dbReference type="InterPro" id="IPR033714">
    <property type="entry name" value="tRNA_bind_bactPheRS"/>
</dbReference>
<feature type="domain" description="FDX-ACB" evidence="18">
    <location>
        <begin position="723"/>
        <end position="823"/>
    </location>
</feature>
<proteinExistence type="inferred from homology"/>
<evidence type="ECO:0000256" key="7">
    <source>
        <dbReference type="ARBA" id="ARBA00022723"/>
    </source>
</evidence>
<dbReference type="SMART" id="SM00874">
    <property type="entry name" value="B5"/>
    <property type="match status" value="1"/>
</dbReference>
<dbReference type="Gene3D" id="3.30.70.380">
    <property type="entry name" value="Ferrodoxin-fold anticodon-binding domain"/>
    <property type="match status" value="1"/>
</dbReference>
<feature type="binding site" evidence="15">
    <location>
        <position position="482"/>
    </location>
    <ligand>
        <name>Mg(2+)</name>
        <dbReference type="ChEBI" id="CHEBI:18420"/>
        <note>shared with alpha subunit</note>
    </ligand>
</feature>
<feature type="binding site" evidence="15">
    <location>
        <position position="479"/>
    </location>
    <ligand>
        <name>Mg(2+)</name>
        <dbReference type="ChEBI" id="CHEBI:18420"/>
        <note>shared with alpha subunit</note>
    </ligand>
</feature>
<evidence type="ECO:0000256" key="11">
    <source>
        <dbReference type="ARBA" id="ARBA00022884"/>
    </source>
</evidence>
<accession>A0A0G0GM18</accession>
<dbReference type="SUPFAM" id="SSF55681">
    <property type="entry name" value="Class II aaRS and biotin synthetases"/>
    <property type="match status" value="1"/>
</dbReference>
<dbReference type="InterPro" id="IPR004532">
    <property type="entry name" value="Phe-tRNA-ligase_IIc_bsu_bact"/>
</dbReference>
<dbReference type="EC" id="6.1.1.20" evidence="15"/>
<comment type="subcellular location">
    <subcellularLocation>
        <location evidence="1 15">Cytoplasm</location>
    </subcellularLocation>
</comment>
<sequence length="824" mass="92560">MRVSYNWLKHYIDLPDSLTPEEVAHKLTMSTVEVENVEKQGQNLEKIVVGKVNSVQKHPNADKLNICTVEFGEKFPVQIVCGGSNVKEGMLVALAGLGAKVRWHGEGELVELQKVKIRDVESYGMICASTEIGLGQMFPLKDEKEILDLTNLKLKVGQPLAQALKLTDAVFDIDNKSMTNRPDLWGHYGLAREVAALYNKKLKIYKTKKTVASNKAKINLEVKVEDSKLCPRYMAVAIEGVKIEPSPQWLQSLLLAVGLRPINNIVDITNFILYDLGQPMHAFDKTNLAGNKIIVRRALKDEKFVTLDEKEHQLSEADIVIADSEKVVALGGIMGGLNSQIKNDTTTVVFESANFEAVTVRKTSLRLGLRTDSSARFEKSLDPNNVELAINRAVELTLEMCPKAKIVSKIVDKANFHLNQGPIELPLDFLRMKIGMDIDKKQIIKILGSLGFVVKEKKESLAVVVPTWRATKDISIKEDLVEEIARIYGYNNFVTTLPLFSIIPPERNELRLLERQIKNILSLECGFTEVYNYSFVSPDTIKKMGFSADKHIELSNPIAKDKPYLRVSLLPNLLENVEKNLHVADDLKLFEVGKVFDISKPGQRVENNSDELLPRQNTMLGLVYSAKGEEQPFYTVAAVVVELMKKFGVEYLLEPAVEIEHKFIHPGRQALIKVGEDVFGIITELHPQVQVSFGIEQRVGLLELNLDRFLEYSSNKSKYQKIPLYPAVVRDLAFVVDKSIVHNKIVNALSKIDPLIINVELFDVYDPSANAQGKGKNLGENKKSLAYHLTYQSAERTLTAEEVDKIQERVIKIIAKDFKGEVRK</sequence>
<evidence type="ECO:0000256" key="8">
    <source>
        <dbReference type="ARBA" id="ARBA00022741"/>
    </source>
</evidence>
<reference evidence="20 21" key="1">
    <citation type="journal article" date="2015" name="Nature">
        <title>rRNA introns, odd ribosomes, and small enigmatic genomes across a large radiation of phyla.</title>
        <authorList>
            <person name="Brown C.T."/>
            <person name="Hug L.A."/>
            <person name="Thomas B.C."/>
            <person name="Sharon I."/>
            <person name="Castelle C.J."/>
            <person name="Singh A."/>
            <person name="Wilkins M.J."/>
            <person name="Williams K.H."/>
            <person name="Banfield J.F."/>
        </authorList>
    </citation>
    <scope>NUCLEOTIDE SEQUENCE [LARGE SCALE GENOMIC DNA]</scope>
</reference>
<keyword evidence="4 15" id="KW-0963">Cytoplasm</keyword>
<dbReference type="InterPro" id="IPR045864">
    <property type="entry name" value="aa-tRNA-synth_II/BPL/LPL"/>
</dbReference>
<comment type="subunit">
    <text evidence="3 15">Tetramer of two alpha and two beta subunits.</text>
</comment>
<dbReference type="EMBL" id="LBSX01000013">
    <property type="protein sequence ID" value="KKQ27195.1"/>
    <property type="molecule type" value="Genomic_DNA"/>
</dbReference>
<dbReference type="AlphaFoldDB" id="A0A0G0GM18"/>
<dbReference type="HAMAP" id="MF_00283">
    <property type="entry name" value="Phe_tRNA_synth_beta1"/>
    <property type="match status" value="1"/>
</dbReference>
<dbReference type="GO" id="GO:0005524">
    <property type="term" value="F:ATP binding"/>
    <property type="evidence" value="ECO:0007669"/>
    <property type="project" value="UniProtKB-UniRule"/>
</dbReference>
<evidence type="ECO:0000256" key="2">
    <source>
        <dbReference type="ARBA" id="ARBA00008653"/>
    </source>
</evidence>
<dbReference type="PANTHER" id="PTHR10947">
    <property type="entry name" value="PHENYLALANYL-TRNA SYNTHETASE BETA CHAIN AND LEUCINE-RICH REPEAT-CONTAINING PROTEIN 47"/>
    <property type="match status" value="1"/>
</dbReference>
<dbReference type="Pfam" id="PF03147">
    <property type="entry name" value="FDX-ACB"/>
    <property type="match status" value="1"/>
</dbReference>
<dbReference type="InterPro" id="IPR041616">
    <property type="entry name" value="PheRS_beta_core"/>
</dbReference>
<dbReference type="GO" id="GO:0000049">
    <property type="term" value="F:tRNA binding"/>
    <property type="evidence" value="ECO:0007669"/>
    <property type="project" value="UniProtKB-UniRule"/>
</dbReference>
<protein>
    <recommendedName>
        <fullName evidence="15">Phenylalanine--tRNA ligase beta subunit</fullName>
        <ecNumber evidence="15">6.1.1.20</ecNumber>
    </recommendedName>
    <alternativeName>
        <fullName evidence="15">Phenylalanyl-tRNA synthetase beta subunit</fullName>
        <shortName evidence="15">PheRS</shortName>
    </alternativeName>
</protein>
<dbReference type="Gene3D" id="3.30.56.10">
    <property type="match status" value="2"/>
</dbReference>
<evidence type="ECO:0000256" key="10">
    <source>
        <dbReference type="ARBA" id="ARBA00022842"/>
    </source>
</evidence>
<evidence type="ECO:0000256" key="14">
    <source>
        <dbReference type="ARBA" id="ARBA00049255"/>
    </source>
</evidence>
<dbReference type="InterPro" id="IPR036690">
    <property type="entry name" value="Fdx_antiC-bd_sf"/>
</dbReference>
<dbReference type="PROSITE" id="PS51447">
    <property type="entry name" value="FDX_ACB"/>
    <property type="match status" value="1"/>
</dbReference>
<dbReference type="InterPro" id="IPR020825">
    <property type="entry name" value="Phe-tRNA_synthase-like_B3/B4"/>
</dbReference>
<evidence type="ECO:0000259" key="17">
    <source>
        <dbReference type="PROSITE" id="PS50886"/>
    </source>
</evidence>
<dbReference type="Pfam" id="PF03484">
    <property type="entry name" value="B5"/>
    <property type="match status" value="1"/>
</dbReference>
<evidence type="ECO:0000256" key="15">
    <source>
        <dbReference type="HAMAP-Rule" id="MF_00283"/>
    </source>
</evidence>
<evidence type="ECO:0000256" key="16">
    <source>
        <dbReference type="PROSITE-ProRule" id="PRU00209"/>
    </source>
</evidence>
<dbReference type="Gene3D" id="2.40.50.140">
    <property type="entry name" value="Nucleic acid-binding proteins"/>
    <property type="match status" value="1"/>
</dbReference>
<gene>
    <name evidence="15" type="primary">pheT</name>
    <name evidence="20" type="ORF">US42_C0013G0004</name>
</gene>
<dbReference type="Pfam" id="PF03483">
    <property type="entry name" value="B3_4"/>
    <property type="match status" value="1"/>
</dbReference>
<dbReference type="GO" id="GO:0004826">
    <property type="term" value="F:phenylalanine-tRNA ligase activity"/>
    <property type="evidence" value="ECO:0007669"/>
    <property type="project" value="UniProtKB-UniRule"/>
</dbReference>
<dbReference type="InterPro" id="IPR045060">
    <property type="entry name" value="Phe-tRNA-ligase_IIc_bsu"/>
</dbReference>
<dbReference type="Pfam" id="PF17759">
    <property type="entry name" value="tRNA_synthFbeta"/>
    <property type="match status" value="1"/>
</dbReference>
<dbReference type="Pfam" id="PF01588">
    <property type="entry name" value="tRNA_bind"/>
    <property type="match status" value="1"/>
</dbReference>
<organism evidence="20 21">
    <name type="scientific">Candidatus Magasanikbacteria bacterium GW2011_GWC2_37_14</name>
    <dbReference type="NCBI Taxonomy" id="1619046"/>
    <lineage>
        <taxon>Bacteria</taxon>
        <taxon>Candidatus Magasanikiibacteriota</taxon>
    </lineage>
</organism>
<dbReference type="SMART" id="SM00873">
    <property type="entry name" value="B3_4"/>
    <property type="match status" value="1"/>
</dbReference>
<dbReference type="InterPro" id="IPR005147">
    <property type="entry name" value="tRNA_synthase_B5-dom"/>
</dbReference>
<keyword evidence="9 15" id="KW-0067">ATP-binding</keyword>
<evidence type="ECO:0000259" key="19">
    <source>
        <dbReference type="PROSITE" id="PS51483"/>
    </source>
</evidence>
<evidence type="ECO:0000313" key="21">
    <source>
        <dbReference type="Proteomes" id="UP000034849"/>
    </source>
</evidence>
<dbReference type="PROSITE" id="PS50886">
    <property type="entry name" value="TRBD"/>
    <property type="match status" value="1"/>
</dbReference>
<dbReference type="InterPro" id="IPR005121">
    <property type="entry name" value="Fdx_antiC-bd"/>
</dbReference>
<dbReference type="Gene3D" id="3.30.930.10">
    <property type="entry name" value="Bira Bifunctional Protein, Domain 2"/>
    <property type="match status" value="1"/>
</dbReference>
<dbReference type="GO" id="GO:0000287">
    <property type="term" value="F:magnesium ion binding"/>
    <property type="evidence" value="ECO:0007669"/>
    <property type="project" value="UniProtKB-UniRule"/>
</dbReference>
<comment type="catalytic activity">
    <reaction evidence="14 15">
        <text>tRNA(Phe) + L-phenylalanine + ATP = L-phenylalanyl-tRNA(Phe) + AMP + diphosphate + H(+)</text>
        <dbReference type="Rhea" id="RHEA:19413"/>
        <dbReference type="Rhea" id="RHEA-COMP:9668"/>
        <dbReference type="Rhea" id="RHEA-COMP:9699"/>
        <dbReference type="ChEBI" id="CHEBI:15378"/>
        <dbReference type="ChEBI" id="CHEBI:30616"/>
        <dbReference type="ChEBI" id="CHEBI:33019"/>
        <dbReference type="ChEBI" id="CHEBI:58095"/>
        <dbReference type="ChEBI" id="CHEBI:78442"/>
        <dbReference type="ChEBI" id="CHEBI:78531"/>
        <dbReference type="ChEBI" id="CHEBI:456215"/>
        <dbReference type="EC" id="6.1.1.20"/>
    </reaction>
</comment>
<comment type="cofactor">
    <cofactor evidence="15">
        <name>Mg(2+)</name>
        <dbReference type="ChEBI" id="CHEBI:18420"/>
    </cofactor>
    <text evidence="15">Binds 2 magnesium ions per tetramer.</text>
</comment>
<dbReference type="InterPro" id="IPR005146">
    <property type="entry name" value="B3/B4_tRNA-bd"/>
</dbReference>
<comment type="caution">
    <text evidence="20">The sequence shown here is derived from an EMBL/GenBank/DDBJ whole genome shotgun (WGS) entry which is preliminary data.</text>
</comment>
<evidence type="ECO:0000259" key="18">
    <source>
        <dbReference type="PROSITE" id="PS51447"/>
    </source>
</evidence>
<evidence type="ECO:0000256" key="9">
    <source>
        <dbReference type="ARBA" id="ARBA00022840"/>
    </source>
</evidence>
<dbReference type="InterPro" id="IPR002547">
    <property type="entry name" value="tRNA-bd_dom"/>
</dbReference>
<dbReference type="PANTHER" id="PTHR10947:SF0">
    <property type="entry name" value="PHENYLALANINE--TRNA LIGASE BETA SUBUNIT"/>
    <property type="match status" value="1"/>
</dbReference>
<dbReference type="SUPFAM" id="SSF50249">
    <property type="entry name" value="Nucleic acid-binding proteins"/>
    <property type="match status" value="1"/>
</dbReference>
<evidence type="ECO:0000256" key="12">
    <source>
        <dbReference type="ARBA" id="ARBA00022917"/>
    </source>
</evidence>
<dbReference type="Proteomes" id="UP000034849">
    <property type="component" value="Unassembled WGS sequence"/>
</dbReference>
<evidence type="ECO:0000313" key="20">
    <source>
        <dbReference type="EMBL" id="KKQ27195.1"/>
    </source>
</evidence>
<dbReference type="PROSITE" id="PS51483">
    <property type="entry name" value="B5"/>
    <property type="match status" value="1"/>
</dbReference>
<feature type="domain" description="B5" evidence="19">
    <location>
        <begin position="418"/>
        <end position="495"/>
    </location>
</feature>
<evidence type="ECO:0000256" key="13">
    <source>
        <dbReference type="ARBA" id="ARBA00023146"/>
    </source>
</evidence>
<dbReference type="SUPFAM" id="SSF56037">
    <property type="entry name" value="PheT/TilS domain"/>
    <property type="match status" value="1"/>
</dbReference>
<dbReference type="InterPro" id="IPR009061">
    <property type="entry name" value="DNA-bd_dom_put_sf"/>
</dbReference>
<keyword evidence="11 16" id="KW-0694">RNA-binding</keyword>
<keyword evidence="8 15" id="KW-0547">Nucleotide-binding</keyword>
<evidence type="ECO:0000256" key="4">
    <source>
        <dbReference type="ARBA" id="ARBA00022490"/>
    </source>
</evidence>
<comment type="similarity">
    <text evidence="2 15">Belongs to the phenylalanyl-tRNA synthetase beta subunit family. Type 1 subfamily.</text>
</comment>
<dbReference type="Gene3D" id="3.50.40.10">
    <property type="entry name" value="Phenylalanyl-trna Synthetase, Chain B, domain 3"/>
    <property type="match status" value="1"/>
</dbReference>
<dbReference type="NCBIfam" id="TIGR00472">
    <property type="entry name" value="pheT_bact"/>
    <property type="match status" value="1"/>
</dbReference>
<evidence type="ECO:0000256" key="1">
    <source>
        <dbReference type="ARBA" id="ARBA00004496"/>
    </source>
</evidence>
<name>A0A0G0GM18_9BACT</name>
<dbReference type="SUPFAM" id="SSF46955">
    <property type="entry name" value="Putative DNA-binding domain"/>
    <property type="match status" value="1"/>
</dbReference>
<keyword evidence="13 15" id="KW-0030">Aminoacyl-tRNA synthetase</keyword>
<dbReference type="CDD" id="cd00769">
    <property type="entry name" value="PheRS_beta_core"/>
    <property type="match status" value="1"/>
</dbReference>
<dbReference type="SUPFAM" id="SSF54991">
    <property type="entry name" value="Anticodon-binding domain of PheRS"/>
    <property type="match status" value="1"/>
</dbReference>
<dbReference type="GO" id="GO:0006432">
    <property type="term" value="P:phenylalanyl-tRNA aminoacylation"/>
    <property type="evidence" value="ECO:0007669"/>
    <property type="project" value="UniProtKB-UniRule"/>
</dbReference>
<feature type="binding site" evidence="15">
    <location>
        <position position="483"/>
    </location>
    <ligand>
        <name>Mg(2+)</name>
        <dbReference type="ChEBI" id="CHEBI:18420"/>
        <note>shared with alpha subunit</note>
    </ligand>
</feature>
<keyword evidence="5 16" id="KW-0820">tRNA-binding</keyword>
<dbReference type="PATRIC" id="fig|1619046.3.peg.806"/>
<feature type="domain" description="TRNA-binding" evidence="17">
    <location>
        <begin position="41"/>
        <end position="161"/>
    </location>
</feature>
<evidence type="ECO:0000256" key="6">
    <source>
        <dbReference type="ARBA" id="ARBA00022598"/>
    </source>
</evidence>
<dbReference type="FunFam" id="3.50.40.10:FF:000001">
    <property type="entry name" value="Phenylalanine--tRNA ligase beta subunit"/>
    <property type="match status" value="1"/>
</dbReference>
<dbReference type="STRING" id="1619046.US42_C0013G0004"/>